<dbReference type="CDD" id="cd06259">
    <property type="entry name" value="YdcF-like"/>
    <property type="match status" value="1"/>
</dbReference>
<keyword evidence="1" id="KW-0732">Signal</keyword>
<gene>
    <name evidence="3" type="ORF">CLG96_06600</name>
</gene>
<evidence type="ECO:0000313" key="4">
    <source>
        <dbReference type="Proteomes" id="UP000244162"/>
    </source>
</evidence>
<feature type="chain" id="PRO_5015443214" description="DUF218 domain-containing protein" evidence="1">
    <location>
        <begin position="21"/>
        <end position="422"/>
    </location>
</feature>
<protein>
    <recommendedName>
        <fullName evidence="2">DUF218 domain-containing protein</fullName>
    </recommendedName>
</protein>
<keyword evidence="4" id="KW-1185">Reference proteome</keyword>
<dbReference type="EMBL" id="NWBU01000005">
    <property type="protein sequence ID" value="PTQ12213.1"/>
    <property type="molecule type" value="Genomic_DNA"/>
</dbReference>
<evidence type="ECO:0000313" key="3">
    <source>
        <dbReference type="EMBL" id="PTQ12213.1"/>
    </source>
</evidence>
<proteinExistence type="predicted"/>
<dbReference type="InterPro" id="IPR051599">
    <property type="entry name" value="Cell_Envelope_Assoc"/>
</dbReference>
<comment type="caution">
    <text evidence="3">The sequence shown here is derived from an EMBL/GenBank/DDBJ whole genome shotgun (WGS) entry which is preliminary data.</text>
</comment>
<dbReference type="AlphaFoldDB" id="A0A2T5FZS5"/>
<reference evidence="3 4" key="1">
    <citation type="submission" date="2017-09" db="EMBL/GenBank/DDBJ databases">
        <title>Sphingomonas panjinensis sp.nov., isolated from oil-contaminated soil.</title>
        <authorList>
            <person name="Wang L."/>
            <person name="Chen L."/>
        </authorList>
    </citation>
    <scope>NUCLEOTIDE SEQUENCE [LARGE SCALE GENOMIC DNA]</scope>
    <source>
        <strain evidence="3 4">FW-11</strain>
    </source>
</reference>
<dbReference type="PANTHER" id="PTHR30336:SF20">
    <property type="entry name" value="DUF218 DOMAIN-CONTAINING PROTEIN"/>
    <property type="match status" value="1"/>
</dbReference>
<evidence type="ECO:0000259" key="2">
    <source>
        <dbReference type="Pfam" id="PF02698"/>
    </source>
</evidence>
<feature type="domain" description="DUF218" evidence="2">
    <location>
        <begin position="258"/>
        <end position="365"/>
    </location>
</feature>
<dbReference type="InterPro" id="IPR014729">
    <property type="entry name" value="Rossmann-like_a/b/a_fold"/>
</dbReference>
<dbReference type="RefSeq" id="WP_107967077.1">
    <property type="nucleotide sequence ID" value="NZ_NWBU01000005.1"/>
</dbReference>
<evidence type="ECO:0000256" key="1">
    <source>
        <dbReference type="SAM" id="SignalP"/>
    </source>
</evidence>
<feature type="signal peptide" evidence="1">
    <location>
        <begin position="1"/>
        <end position="20"/>
    </location>
</feature>
<dbReference type="InterPro" id="IPR003848">
    <property type="entry name" value="DUF218"/>
</dbReference>
<name>A0A2T5FZS5_9SPHN</name>
<dbReference type="Pfam" id="PF02698">
    <property type="entry name" value="DUF218"/>
    <property type="match status" value="1"/>
</dbReference>
<dbReference type="PANTHER" id="PTHR30336">
    <property type="entry name" value="INNER MEMBRANE PROTEIN, PROBABLE PERMEASE"/>
    <property type="match status" value="1"/>
</dbReference>
<sequence>MKAIFRHAMPAVLMLAVAGALPPAGWARKAASRTLPVSENLESRDFPLLAMMRAALGWAEALRADEALAALGRERQARVDAAKGCAPRPACLVDAWAWTPDDIAAVDRALERVLRNRAMAKALVTERMRASGQFALHAGRDDAALLSAAWADAAAAMNRILAVYGKGEAPLYPKIDANIFDVAQPGFAYAVEALGAVTRSQDRAEDLIFEAPLRYALGLLLMNERTDAAAFLPLLAGDNVATMSALPDIKWRRYPYAALLVFGHGPEDGQSRTGVLGHLRLRLAADQFARGQAPVIILSGGNVHPNRTPFNEAVEMKKELVAHYGVPADRILIEPHARHTTTNLRNIARMMFAAGIPADRDSLILSDPATIAYIGGKQLAERNMTELGYQPGRVMPGPGPLALRFRPDPVSLHVDARDPLDP</sequence>
<accession>A0A2T5FZS5</accession>
<dbReference type="Proteomes" id="UP000244162">
    <property type="component" value="Unassembled WGS sequence"/>
</dbReference>
<dbReference type="GO" id="GO:0005886">
    <property type="term" value="C:plasma membrane"/>
    <property type="evidence" value="ECO:0007669"/>
    <property type="project" value="TreeGrafter"/>
</dbReference>
<dbReference type="Gene3D" id="3.40.50.620">
    <property type="entry name" value="HUPs"/>
    <property type="match status" value="1"/>
</dbReference>
<organism evidence="3 4">
    <name type="scientific">Sphingomonas oleivorans</name>
    <dbReference type="NCBI Taxonomy" id="1735121"/>
    <lineage>
        <taxon>Bacteria</taxon>
        <taxon>Pseudomonadati</taxon>
        <taxon>Pseudomonadota</taxon>
        <taxon>Alphaproteobacteria</taxon>
        <taxon>Sphingomonadales</taxon>
        <taxon>Sphingomonadaceae</taxon>
        <taxon>Sphingomonas</taxon>
    </lineage>
</organism>
<dbReference type="OrthoDB" id="1092058at2"/>